<keyword evidence="1" id="KW-0175">Coiled coil</keyword>
<evidence type="ECO:0000313" key="3">
    <source>
        <dbReference type="Proteomes" id="UP000236161"/>
    </source>
</evidence>
<organism evidence="2 3">
    <name type="scientific">Apostasia shenzhenica</name>
    <dbReference type="NCBI Taxonomy" id="1088818"/>
    <lineage>
        <taxon>Eukaryota</taxon>
        <taxon>Viridiplantae</taxon>
        <taxon>Streptophyta</taxon>
        <taxon>Embryophyta</taxon>
        <taxon>Tracheophyta</taxon>
        <taxon>Spermatophyta</taxon>
        <taxon>Magnoliopsida</taxon>
        <taxon>Liliopsida</taxon>
        <taxon>Asparagales</taxon>
        <taxon>Orchidaceae</taxon>
        <taxon>Apostasioideae</taxon>
        <taxon>Apostasia</taxon>
    </lineage>
</organism>
<dbReference type="EMBL" id="KZ451963">
    <property type="protein sequence ID" value="PKA57615.1"/>
    <property type="molecule type" value="Genomic_DNA"/>
</dbReference>
<gene>
    <name evidence="2" type="ORF">AXF42_Ash018590</name>
</gene>
<name>A0A2I0AQ14_9ASPA</name>
<sequence length="282" mass="32468">MQNLLSSRLCSHQKEILELKSLNENLDKIIAVGGYLDDQSLQNDVEKDELLSQVLYLHNEVSILSSSSLAKEKEVLRKELEKIKSKLKDTEYKLKNTIQDKVKLEGEKAQAEREIKSLQGQRAILDRDILKRDSLFDRRRESRSDCNKNKAFNALAQQNLQINAFELESKIAYLEEALEAVVGEKEEAFVRNGILDSELEAMANKLTSAYSEMELLREEIAQMQLTDALLETEVEKYSWVSREKTLCEKLKVSNDEIMKLSAKLLKVQSFKLQMSITRKHTI</sequence>
<accession>A0A2I0AQ14</accession>
<feature type="coiled-coil region" evidence="1">
    <location>
        <begin position="66"/>
        <end position="128"/>
    </location>
</feature>
<reference evidence="2 3" key="1">
    <citation type="journal article" date="2017" name="Nature">
        <title>The Apostasia genome and the evolution of orchids.</title>
        <authorList>
            <person name="Zhang G.Q."/>
            <person name="Liu K.W."/>
            <person name="Li Z."/>
            <person name="Lohaus R."/>
            <person name="Hsiao Y.Y."/>
            <person name="Niu S.C."/>
            <person name="Wang J.Y."/>
            <person name="Lin Y.C."/>
            <person name="Xu Q."/>
            <person name="Chen L.J."/>
            <person name="Yoshida K."/>
            <person name="Fujiwara S."/>
            <person name="Wang Z.W."/>
            <person name="Zhang Y.Q."/>
            <person name="Mitsuda N."/>
            <person name="Wang M."/>
            <person name="Liu G.H."/>
            <person name="Pecoraro L."/>
            <person name="Huang H.X."/>
            <person name="Xiao X.J."/>
            <person name="Lin M."/>
            <person name="Wu X.Y."/>
            <person name="Wu W.L."/>
            <person name="Chen Y.Y."/>
            <person name="Chang S.B."/>
            <person name="Sakamoto S."/>
            <person name="Ohme-Takagi M."/>
            <person name="Yagi M."/>
            <person name="Zeng S.J."/>
            <person name="Shen C.Y."/>
            <person name="Yeh C.M."/>
            <person name="Luo Y.B."/>
            <person name="Tsai W.C."/>
            <person name="Van de Peer Y."/>
            <person name="Liu Z.J."/>
        </authorList>
    </citation>
    <scope>NUCLEOTIDE SEQUENCE [LARGE SCALE GENOMIC DNA]</scope>
    <source>
        <strain evidence="3">cv. Shenzhen</strain>
        <tissue evidence="2">Stem</tissue>
    </source>
</reference>
<evidence type="ECO:0000313" key="2">
    <source>
        <dbReference type="EMBL" id="PKA57615.1"/>
    </source>
</evidence>
<keyword evidence="3" id="KW-1185">Reference proteome</keyword>
<dbReference type="AlphaFoldDB" id="A0A2I0AQ14"/>
<evidence type="ECO:0000256" key="1">
    <source>
        <dbReference type="SAM" id="Coils"/>
    </source>
</evidence>
<dbReference type="PANTHER" id="PTHR36362:SF3">
    <property type="entry name" value="PROTEIN HOOK HOMOLOG 3-LIKE"/>
    <property type="match status" value="1"/>
</dbReference>
<dbReference type="OrthoDB" id="3176171at2759"/>
<dbReference type="PANTHER" id="PTHR36362">
    <property type="entry name" value="DNA-DIRECTED RNA POLYMERASE SUBUNIT BETA"/>
    <property type="match status" value="1"/>
</dbReference>
<dbReference type="STRING" id="1088818.A0A2I0AQ14"/>
<feature type="coiled-coil region" evidence="1">
    <location>
        <begin position="199"/>
        <end position="233"/>
    </location>
</feature>
<protein>
    <submittedName>
        <fullName evidence="2">Uncharacterized protein</fullName>
    </submittedName>
</protein>
<dbReference type="GO" id="GO:0012505">
    <property type="term" value="C:endomembrane system"/>
    <property type="evidence" value="ECO:0007669"/>
    <property type="project" value="TreeGrafter"/>
</dbReference>
<dbReference type="Proteomes" id="UP000236161">
    <property type="component" value="Unassembled WGS sequence"/>
</dbReference>
<proteinExistence type="predicted"/>